<organism evidence="1">
    <name type="scientific">Hyalella azteca</name>
    <name type="common">Amphipod</name>
    <dbReference type="NCBI Taxonomy" id="294128"/>
    <lineage>
        <taxon>Eukaryota</taxon>
        <taxon>Metazoa</taxon>
        <taxon>Ecdysozoa</taxon>
        <taxon>Arthropoda</taxon>
        <taxon>Crustacea</taxon>
        <taxon>Multicrustacea</taxon>
        <taxon>Malacostraca</taxon>
        <taxon>Eumalacostraca</taxon>
        <taxon>Peracarida</taxon>
        <taxon>Amphipoda</taxon>
        <taxon>Senticaudata</taxon>
        <taxon>Talitrida</taxon>
        <taxon>Talitroidea</taxon>
        <taxon>Hyalellidae</taxon>
        <taxon>Hyalella</taxon>
    </lineage>
</organism>
<dbReference type="Gene3D" id="1.20.5.110">
    <property type="match status" value="1"/>
</dbReference>
<dbReference type="Proteomes" id="UP000711488">
    <property type="component" value="Unassembled WGS sequence"/>
</dbReference>
<reference evidence="1" key="3">
    <citation type="submission" date="2019-06" db="EMBL/GenBank/DDBJ databases">
        <authorList>
            <person name="Poynton C."/>
            <person name="Hasenbein S."/>
            <person name="Benoit J.B."/>
            <person name="Sepulveda M.S."/>
            <person name="Poelchau M.F."/>
            <person name="Murali S.C."/>
            <person name="Chen S."/>
            <person name="Glastad K.M."/>
            <person name="Werren J.H."/>
            <person name="Vineis J.H."/>
            <person name="Bowen J.L."/>
            <person name="Friedrich M."/>
            <person name="Jones J."/>
            <person name="Robertson H.M."/>
            <person name="Feyereisen R."/>
            <person name="Mechler-Hickson A."/>
            <person name="Mathers N."/>
            <person name="Lee C.E."/>
            <person name="Colbourne J.K."/>
            <person name="Biales A."/>
            <person name="Johnston J.S."/>
            <person name="Wellborn G.A."/>
            <person name="Rosendale A.J."/>
            <person name="Cridge A.G."/>
            <person name="Munoz-Torres M.C."/>
            <person name="Bain P.A."/>
            <person name="Manny A.R."/>
            <person name="Major K.M."/>
            <person name="Lambert F.N."/>
            <person name="Vulpe C.D."/>
            <person name="Tuck P."/>
            <person name="Blalock B.J."/>
            <person name="Lin Y.-Y."/>
            <person name="Smith M.E."/>
            <person name="Ochoa-Acuna H."/>
            <person name="Chen M.-J.M."/>
            <person name="Childers C.P."/>
            <person name="Qu J."/>
            <person name="Dugan S."/>
            <person name="Lee S.L."/>
            <person name="Chao H."/>
            <person name="Dinh H."/>
            <person name="Han Y."/>
            <person name="Doddapaneni H."/>
            <person name="Worley K.C."/>
            <person name="Muzny D.M."/>
            <person name="Gibbs R.A."/>
            <person name="Richards S."/>
        </authorList>
    </citation>
    <scope>NUCLEOTIDE SEQUENCE</scope>
    <source>
        <strain evidence="1">HAZT.00-mixed</strain>
        <tissue evidence="1">Whole organism</tissue>
    </source>
</reference>
<reference evidence="1" key="1">
    <citation type="submission" date="2014-08" db="EMBL/GenBank/DDBJ databases">
        <authorList>
            <person name="Murali S."/>
            <person name="Richards S."/>
            <person name="Bandaranaike D."/>
            <person name="Bellair M."/>
            <person name="Blankenburg K."/>
            <person name="Chao H."/>
            <person name="Dinh H."/>
            <person name="Doddapaneni H."/>
            <person name="Dugan-Rocha S."/>
            <person name="Elkadiri S."/>
            <person name="Gnanaolivu R."/>
            <person name="Hughes D."/>
            <person name="Lee S."/>
            <person name="Li M."/>
            <person name="Ming W."/>
            <person name="Munidasa M."/>
            <person name="Muniz J."/>
            <person name="Nguyen L."/>
            <person name="Osuji N."/>
            <person name="Pu L.-L."/>
            <person name="Puazo M."/>
            <person name="Skinner E."/>
            <person name="Qu C."/>
            <person name="Quiroz J."/>
            <person name="Raj R."/>
            <person name="Weissenberger G."/>
            <person name="Xin Y."/>
            <person name="Zou X."/>
            <person name="Han Y."/>
            <person name="Worley K."/>
            <person name="Muzny D."/>
            <person name="Gibbs R."/>
        </authorList>
    </citation>
    <scope>NUCLEOTIDE SEQUENCE</scope>
    <source>
        <strain evidence="1">HAZT.00-mixed</strain>
        <tissue evidence="1">Whole organism</tissue>
    </source>
</reference>
<reference evidence="1" key="2">
    <citation type="journal article" date="2018" name="Environ. Sci. Technol.">
        <title>The Toxicogenome of Hyalella azteca: A Model for Sediment Ecotoxicology and Evolutionary Toxicology.</title>
        <authorList>
            <person name="Poynton H.C."/>
            <person name="Hasenbein S."/>
            <person name="Benoit J.B."/>
            <person name="Sepulveda M.S."/>
            <person name="Poelchau M.F."/>
            <person name="Hughes D.S.T."/>
            <person name="Murali S.C."/>
            <person name="Chen S."/>
            <person name="Glastad K.M."/>
            <person name="Goodisman M.A.D."/>
            <person name="Werren J.H."/>
            <person name="Vineis J.H."/>
            <person name="Bowen J.L."/>
            <person name="Friedrich M."/>
            <person name="Jones J."/>
            <person name="Robertson H.M."/>
            <person name="Feyereisen R."/>
            <person name="Mechler-Hickson A."/>
            <person name="Mathers N."/>
            <person name="Lee C.E."/>
            <person name="Colbourne J.K."/>
            <person name="Biales A."/>
            <person name="Johnston J.S."/>
            <person name="Wellborn G.A."/>
            <person name="Rosendale A.J."/>
            <person name="Cridge A.G."/>
            <person name="Munoz-Torres M.C."/>
            <person name="Bain P.A."/>
            <person name="Manny A.R."/>
            <person name="Major K.M."/>
            <person name="Lambert F.N."/>
            <person name="Vulpe C.D."/>
            <person name="Tuck P."/>
            <person name="Blalock B.J."/>
            <person name="Lin Y.Y."/>
            <person name="Smith M.E."/>
            <person name="Ochoa-Acuna H."/>
            <person name="Chen M.M."/>
            <person name="Childers C.P."/>
            <person name="Qu J."/>
            <person name="Dugan S."/>
            <person name="Lee S.L."/>
            <person name="Chao H."/>
            <person name="Dinh H."/>
            <person name="Han Y."/>
            <person name="Doddapaneni H."/>
            <person name="Worley K.C."/>
            <person name="Muzny D.M."/>
            <person name="Gibbs R.A."/>
            <person name="Richards S."/>
        </authorList>
    </citation>
    <scope>NUCLEOTIDE SEQUENCE</scope>
    <source>
        <strain evidence="1">HAZT.00-mixed</strain>
        <tissue evidence="1">Whole organism</tissue>
    </source>
</reference>
<sequence>MGTRTEVEQLQHQANKVTDDSLESTRRMLSLLLQCDDMEGFHDMIRMQALVFTSMLQTQAKEGGIRSLVGLDEQGGLDLSHIGN</sequence>
<dbReference type="AlphaFoldDB" id="A0A6A0HA06"/>
<comment type="caution">
    <text evidence="1">The sequence shown here is derived from an EMBL/GenBank/DDBJ whole genome shotgun (WGS) entry which is preliminary data.</text>
</comment>
<evidence type="ECO:0000313" key="1">
    <source>
        <dbReference type="EMBL" id="KAA0202603.1"/>
    </source>
</evidence>
<name>A0A6A0HA06_HYAAZ</name>
<accession>A0A6A0HA06</accession>
<protein>
    <submittedName>
        <fullName evidence="1">Uncharacterized protein</fullName>
    </submittedName>
</protein>
<gene>
    <name evidence="1" type="ORF">HAZT_HAZT002054</name>
</gene>
<dbReference type="EMBL" id="JQDR03003321">
    <property type="protein sequence ID" value="KAA0202603.1"/>
    <property type="molecule type" value="Genomic_DNA"/>
</dbReference>
<proteinExistence type="predicted"/>